<organism evidence="2 3">
    <name type="scientific">Cardiosporidium cionae</name>
    <dbReference type="NCBI Taxonomy" id="476202"/>
    <lineage>
        <taxon>Eukaryota</taxon>
        <taxon>Sar</taxon>
        <taxon>Alveolata</taxon>
        <taxon>Apicomplexa</taxon>
        <taxon>Aconoidasida</taxon>
        <taxon>Nephromycida</taxon>
        <taxon>Cardiosporidium</taxon>
    </lineage>
</organism>
<name>A0ABQ7J6K3_9APIC</name>
<evidence type="ECO:0000256" key="1">
    <source>
        <dbReference type="ARBA" id="ARBA00009885"/>
    </source>
</evidence>
<dbReference type="Pfam" id="PF04641">
    <property type="entry name" value="Rtf2"/>
    <property type="match status" value="1"/>
</dbReference>
<gene>
    <name evidence="2" type="ORF">IE077_000839</name>
</gene>
<keyword evidence="3" id="KW-1185">Reference proteome</keyword>
<dbReference type="CDD" id="cd16653">
    <property type="entry name" value="RING-like_Rtf2"/>
    <property type="match status" value="1"/>
</dbReference>
<comment type="caution">
    <text evidence="2">The sequence shown here is derived from an EMBL/GenBank/DDBJ whole genome shotgun (WGS) entry which is preliminary data.</text>
</comment>
<protein>
    <recommendedName>
        <fullName evidence="4">Replication termination factor 2</fullName>
    </recommendedName>
</protein>
<dbReference type="EMBL" id="JADAQX010000697">
    <property type="protein sequence ID" value="KAF8819554.1"/>
    <property type="molecule type" value="Genomic_DNA"/>
</dbReference>
<sequence>MGGDGGSIPKRSDMVRTVGYKFIRNLGGMGYSPNVQIKRGNEQFSRNELRNLRWSRCSISQNPLRRPIVVCRLGNLYNKETVLSRLLEKNLPPQAQHIKSLRDIRELVDVKINSKTGFLVCPISLLELEGGVKGYCIWTCGCVISQRALENIPEDKQVTKSTFLGSA</sequence>
<proteinExistence type="inferred from homology"/>
<dbReference type="InterPro" id="IPR027799">
    <property type="entry name" value="Rtf2_RING-finger"/>
</dbReference>
<evidence type="ECO:0000313" key="3">
    <source>
        <dbReference type="Proteomes" id="UP000823046"/>
    </source>
</evidence>
<dbReference type="Proteomes" id="UP000823046">
    <property type="component" value="Unassembled WGS sequence"/>
</dbReference>
<dbReference type="InterPro" id="IPR006735">
    <property type="entry name" value="Rtf2"/>
</dbReference>
<comment type="similarity">
    <text evidence="1">Belongs to the rtf2 family.</text>
</comment>
<accession>A0ABQ7J6K3</accession>
<evidence type="ECO:0008006" key="4">
    <source>
        <dbReference type="Google" id="ProtNLM"/>
    </source>
</evidence>
<evidence type="ECO:0000313" key="2">
    <source>
        <dbReference type="EMBL" id="KAF8819554.1"/>
    </source>
</evidence>
<dbReference type="PANTHER" id="PTHR12775">
    <property type="entry name" value="PROTEIN C20ORF43 HOMOLOG"/>
    <property type="match status" value="1"/>
</dbReference>
<dbReference type="PANTHER" id="PTHR12775:SF0">
    <property type="entry name" value="REPLICATION TERMINATION FACTOR 2"/>
    <property type="match status" value="1"/>
</dbReference>
<reference evidence="2 3" key="1">
    <citation type="journal article" date="2020" name="bioRxiv">
        <title>Metabolic contributions of an alphaproteobacterial endosymbiont in the apicomplexan Cardiosporidium cionae.</title>
        <authorList>
            <person name="Hunter E.S."/>
            <person name="Paight C.J."/>
            <person name="Lane C.E."/>
        </authorList>
    </citation>
    <scope>NUCLEOTIDE SEQUENCE [LARGE SCALE GENOMIC DNA]</scope>
    <source>
        <strain evidence="2">ESH_2018</strain>
    </source>
</reference>